<dbReference type="Pfam" id="PF04199">
    <property type="entry name" value="Cyclase"/>
    <property type="match status" value="1"/>
</dbReference>
<proteinExistence type="predicted"/>
<sequence length="245" mass="27161">MNSENSAADALHDLVRSSRTVDLSVLLETGIPRWPSHPPLMIGPAATHEHDGYANQLLGISEHTGTHMDAPYHIHGDMPGRTIEHVAPDAVIGRCVVIDLTFREWQPGERATLEQIEAVLARTNTAIREGDIVLIHFGWMRYWTTSREWSRYADNQPGMTEDAADFFISRKVRAVGTDTAAVGTPVKDGMSEVCYFHKKVLRNEIYLIECLRQLDQLPPVCFFIALPLKIAGGSGSPIRAIALVP</sequence>
<dbReference type="SUPFAM" id="SSF102198">
    <property type="entry name" value="Putative cyclase"/>
    <property type="match status" value="1"/>
</dbReference>
<dbReference type="RefSeq" id="WP_190863676.1">
    <property type="nucleotide sequence ID" value="NZ_JACXIY010000022.1"/>
</dbReference>
<dbReference type="PANTHER" id="PTHR31118">
    <property type="entry name" value="CYCLASE-LIKE PROTEIN 2"/>
    <property type="match status" value="1"/>
</dbReference>
<evidence type="ECO:0000313" key="2">
    <source>
        <dbReference type="Proteomes" id="UP000632125"/>
    </source>
</evidence>
<name>A0A927CPC4_9BACL</name>
<organism evidence="1 2">
    <name type="scientific">Paenibacillus arenilitoris</name>
    <dbReference type="NCBI Taxonomy" id="2772299"/>
    <lineage>
        <taxon>Bacteria</taxon>
        <taxon>Bacillati</taxon>
        <taxon>Bacillota</taxon>
        <taxon>Bacilli</taxon>
        <taxon>Bacillales</taxon>
        <taxon>Paenibacillaceae</taxon>
        <taxon>Paenibacillus</taxon>
    </lineage>
</organism>
<dbReference type="AlphaFoldDB" id="A0A927CPC4"/>
<protein>
    <submittedName>
        <fullName evidence="1">Cyclase family protein</fullName>
    </submittedName>
</protein>
<gene>
    <name evidence="1" type="ORF">IDH41_18660</name>
</gene>
<dbReference type="InterPro" id="IPR007325">
    <property type="entry name" value="KFase/CYL"/>
</dbReference>
<reference evidence="1" key="1">
    <citation type="submission" date="2020-09" db="EMBL/GenBank/DDBJ databases">
        <title>A novel bacterium of genus Paenibacillus, isolated from South China Sea.</title>
        <authorList>
            <person name="Huang H."/>
            <person name="Mo K."/>
            <person name="Hu Y."/>
        </authorList>
    </citation>
    <scope>NUCLEOTIDE SEQUENCE</scope>
    <source>
        <strain evidence="1">IB182493</strain>
    </source>
</reference>
<dbReference type="InterPro" id="IPR037175">
    <property type="entry name" value="KFase_sf"/>
</dbReference>
<dbReference type="EMBL" id="JACXIY010000022">
    <property type="protein sequence ID" value="MBD2870607.1"/>
    <property type="molecule type" value="Genomic_DNA"/>
</dbReference>
<dbReference type="Proteomes" id="UP000632125">
    <property type="component" value="Unassembled WGS sequence"/>
</dbReference>
<accession>A0A927CPC4</accession>
<evidence type="ECO:0000313" key="1">
    <source>
        <dbReference type="EMBL" id="MBD2870607.1"/>
    </source>
</evidence>
<dbReference type="GO" id="GO:0019441">
    <property type="term" value="P:L-tryptophan catabolic process to kynurenine"/>
    <property type="evidence" value="ECO:0007669"/>
    <property type="project" value="InterPro"/>
</dbReference>
<dbReference type="Gene3D" id="3.50.30.50">
    <property type="entry name" value="Putative cyclase"/>
    <property type="match status" value="1"/>
</dbReference>
<keyword evidence="2" id="KW-1185">Reference proteome</keyword>
<dbReference type="PANTHER" id="PTHR31118:SF12">
    <property type="entry name" value="CYCLASE-LIKE PROTEIN 2"/>
    <property type="match status" value="1"/>
</dbReference>
<comment type="caution">
    <text evidence="1">The sequence shown here is derived from an EMBL/GenBank/DDBJ whole genome shotgun (WGS) entry which is preliminary data.</text>
</comment>
<dbReference type="GO" id="GO:0004061">
    <property type="term" value="F:arylformamidase activity"/>
    <property type="evidence" value="ECO:0007669"/>
    <property type="project" value="InterPro"/>
</dbReference>